<name>A0A7S7YBT6_9CAUD</name>
<evidence type="ECO:0000313" key="2">
    <source>
        <dbReference type="Proteomes" id="UP000605974"/>
    </source>
</evidence>
<organism evidence="1 2">
    <name type="scientific">Pseudomonas phage PN09</name>
    <dbReference type="NCBI Taxonomy" id="2782564"/>
    <lineage>
        <taxon>Viruses</taxon>
        <taxon>Duplodnaviria</taxon>
        <taxon>Heunggongvirae</taxon>
        <taxon>Uroviricota</taxon>
        <taxon>Caudoviricetes</taxon>
        <taxon>Vandenendeviridae</taxon>
        <taxon>Gorskivirinae</taxon>
        <taxon>Otagovirus</taxon>
        <taxon>Otagovirus PN09</taxon>
    </lineage>
</organism>
<evidence type="ECO:0000313" key="1">
    <source>
        <dbReference type="EMBL" id="QPB10431.1"/>
    </source>
</evidence>
<gene>
    <name evidence="1" type="ORF">PN09_010</name>
</gene>
<sequence>MTAVLKVQATTRSERLAAERREWLADAVAYMISIGLYAQEEVDQAYDLAENLHYHLLDGLDEMEYSAKEAVDEELTYWGE</sequence>
<keyword evidence="2" id="KW-1185">Reference proteome</keyword>
<reference evidence="1" key="1">
    <citation type="submission" date="2020-10" db="EMBL/GenBank/DDBJ databases">
        <authorList>
            <person name="Ni P."/>
        </authorList>
    </citation>
    <scope>NUCLEOTIDE SEQUENCE</scope>
</reference>
<dbReference type="Proteomes" id="UP000605974">
    <property type="component" value="Segment"/>
</dbReference>
<dbReference type="EMBL" id="MW175491">
    <property type="protein sequence ID" value="QPB10431.1"/>
    <property type="molecule type" value="Genomic_DNA"/>
</dbReference>
<protein>
    <submittedName>
        <fullName evidence="1">Uncharacterized protein</fullName>
    </submittedName>
</protein>
<proteinExistence type="predicted"/>
<accession>A0A7S7YBT6</accession>